<dbReference type="Proteomes" id="UP000886889">
    <property type="component" value="Unassembled WGS sequence"/>
</dbReference>
<dbReference type="PANTHER" id="PTHR10357">
    <property type="entry name" value="ALPHA-AMYLASE FAMILY MEMBER"/>
    <property type="match status" value="1"/>
</dbReference>
<evidence type="ECO:0000256" key="2">
    <source>
        <dbReference type="ARBA" id="ARBA00022801"/>
    </source>
</evidence>
<dbReference type="FunFam" id="3.20.20.80:FF:000064">
    <property type="entry name" value="Oligo-1,6-glucosidase"/>
    <property type="match status" value="1"/>
</dbReference>
<gene>
    <name evidence="5" type="ORF">IAC80_05545</name>
</gene>
<dbReference type="FunFam" id="3.90.400.10:FF:000002">
    <property type="entry name" value="Sucrose isomerase"/>
    <property type="match status" value="1"/>
</dbReference>
<sequence length="557" mass="64486">MKKEWWHGKVAYQIYPKSFYDANGDGIGDLRGIIEKLDYLKNLGVDIIWISPVYRSPFVDQGYDIADYYDIDPVFGTMADMEELLEETKKRDMYVLMDLVVNHCSDQHEWFQKALADPEGEYRDYFYFREGKENGEPPCNWRSYFGGSVWEKVPGTDNTYYFHAFSKEQPDLNWENPVVRRKIYEMMNWWLDKGLAGFRIDAIINIKKDLRFADFPADRPDGLCSISNMLRQAQGVGDFLTEMRDATFRPHHAFSVAEAFDIKDGEMPLFVGDEGYFSSIFDFSTEILGHTEKGWYAIPDSSVTLVRDTLYESQAQMGDHGFFCNIVENHDEPRGASRYLPPEGQNDYGKKLLAVTMFMRRGLPFLYQGQELGMTNCPFDSIEQIDDIFTRDEYRTALDAGLSPREALQSVCRFSRDHARTPMQWDGSAHAGFSRNTPWLQVNPNFREINAAAEERDPDSVLQFYKALIALRKNPLYADTIVYGSFEPILREEDNLYAFYRRSHQQSLLVLANCQNRELTVTLPEEGYDTVLLNNYKVFQKTGRKISLLPFQAVILA</sequence>
<dbReference type="AlphaFoldDB" id="A0A9D1NYX9"/>
<dbReference type="InterPro" id="IPR013780">
    <property type="entry name" value="Glyco_hydro_b"/>
</dbReference>
<feature type="domain" description="Glycosyl hydrolase family 13 catalytic" evidence="4">
    <location>
        <begin position="13"/>
        <end position="420"/>
    </location>
</feature>
<accession>A0A9D1NYX9</accession>
<dbReference type="SUPFAM" id="SSF51445">
    <property type="entry name" value="(Trans)glycosidases"/>
    <property type="match status" value="1"/>
</dbReference>
<dbReference type="Gene3D" id="2.60.40.1180">
    <property type="entry name" value="Golgi alpha-mannosidase II"/>
    <property type="match status" value="1"/>
</dbReference>
<comment type="similarity">
    <text evidence="1">Belongs to the glycosyl hydrolase 13 family.</text>
</comment>
<dbReference type="GO" id="GO:0004556">
    <property type="term" value="F:alpha-amylase activity"/>
    <property type="evidence" value="ECO:0007669"/>
    <property type="project" value="TreeGrafter"/>
</dbReference>
<dbReference type="SUPFAM" id="SSF51011">
    <property type="entry name" value="Glycosyl hydrolase domain"/>
    <property type="match status" value="1"/>
</dbReference>
<dbReference type="Gene3D" id="3.20.20.80">
    <property type="entry name" value="Glycosidases"/>
    <property type="match status" value="1"/>
</dbReference>
<evidence type="ECO:0000259" key="4">
    <source>
        <dbReference type="SMART" id="SM00642"/>
    </source>
</evidence>
<proteinExistence type="inferred from homology"/>
<name>A0A9D1NYX9_9FIRM</name>
<evidence type="ECO:0000313" key="6">
    <source>
        <dbReference type="Proteomes" id="UP000886889"/>
    </source>
</evidence>
<evidence type="ECO:0000256" key="3">
    <source>
        <dbReference type="ARBA" id="ARBA00023295"/>
    </source>
</evidence>
<dbReference type="Pfam" id="PF00128">
    <property type="entry name" value="Alpha-amylase"/>
    <property type="match status" value="1"/>
</dbReference>
<dbReference type="Gene3D" id="3.90.400.10">
    <property type="entry name" value="Oligo-1,6-glucosidase, Domain 2"/>
    <property type="match status" value="1"/>
</dbReference>
<keyword evidence="3" id="KW-0326">Glycosidase</keyword>
<dbReference type="GO" id="GO:0009313">
    <property type="term" value="P:oligosaccharide catabolic process"/>
    <property type="evidence" value="ECO:0007669"/>
    <property type="project" value="TreeGrafter"/>
</dbReference>
<protein>
    <submittedName>
        <fullName evidence="5">Alpha-glucosidase</fullName>
    </submittedName>
</protein>
<dbReference type="InterPro" id="IPR017853">
    <property type="entry name" value="GH"/>
</dbReference>
<dbReference type="InterPro" id="IPR045857">
    <property type="entry name" value="O16G_dom_2"/>
</dbReference>
<evidence type="ECO:0000313" key="5">
    <source>
        <dbReference type="EMBL" id="HIV23386.1"/>
    </source>
</evidence>
<organism evidence="5 6">
    <name type="scientific">Candidatus Merdiplasma excrementigallinarum</name>
    <dbReference type="NCBI Taxonomy" id="2840864"/>
    <lineage>
        <taxon>Bacteria</taxon>
        <taxon>Bacillati</taxon>
        <taxon>Bacillota</taxon>
        <taxon>Clostridia</taxon>
        <taxon>Lachnospirales</taxon>
        <taxon>Lachnospiraceae</taxon>
        <taxon>Lachnospiraceae incertae sedis</taxon>
        <taxon>Candidatus Merdiplasma</taxon>
    </lineage>
</organism>
<dbReference type="InterPro" id="IPR056300">
    <property type="entry name" value="SusG-like_C"/>
</dbReference>
<dbReference type="EMBL" id="DVOS01000046">
    <property type="protein sequence ID" value="HIV23386.1"/>
    <property type="molecule type" value="Genomic_DNA"/>
</dbReference>
<comment type="caution">
    <text evidence="5">The sequence shown here is derived from an EMBL/GenBank/DDBJ whole genome shotgun (WGS) entry which is preliminary data.</text>
</comment>
<reference evidence="5" key="1">
    <citation type="submission" date="2020-10" db="EMBL/GenBank/DDBJ databases">
        <authorList>
            <person name="Gilroy R."/>
        </authorList>
    </citation>
    <scope>NUCLEOTIDE SEQUENCE</scope>
    <source>
        <strain evidence="5">ChiBcec6-7307</strain>
    </source>
</reference>
<keyword evidence="2" id="KW-0378">Hydrolase</keyword>
<dbReference type="CDD" id="cd11333">
    <property type="entry name" value="AmyAc_SI_OligoGlu_DGase"/>
    <property type="match status" value="1"/>
</dbReference>
<reference evidence="5" key="2">
    <citation type="journal article" date="2021" name="PeerJ">
        <title>Extensive microbial diversity within the chicken gut microbiome revealed by metagenomics and culture.</title>
        <authorList>
            <person name="Gilroy R."/>
            <person name="Ravi A."/>
            <person name="Getino M."/>
            <person name="Pursley I."/>
            <person name="Horton D.L."/>
            <person name="Alikhan N.F."/>
            <person name="Baker D."/>
            <person name="Gharbi K."/>
            <person name="Hall N."/>
            <person name="Watson M."/>
            <person name="Adriaenssens E.M."/>
            <person name="Foster-Nyarko E."/>
            <person name="Jarju S."/>
            <person name="Secka A."/>
            <person name="Antonio M."/>
            <person name="Oren A."/>
            <person name="Chaudhuri R.R."/>
            <person name="La Ragione R."/>
            <person name="Hildebrand F."/>
            <person name="Pallen M.J."/>
        </authorList>
    </citation>
    <scope>NUCLEOTIDE SEQUENCE</scope>
    <source>
        <strain evidence="5">ChiBcec6-7307</strain>
    </source>
</reference>
<dbReference type="Pfam" id="PF23915">
    <property type="entry name" value="SusG_C"/>
    <property type="match status" value="1"/>
</dbReference>
<dbReference type="SMART" id="SM00642">
    <property type="entry name" value="Aamy"/>
    <property type="match status" value="1"/>
</dbReference>
<dbReference type="PANTHER" id="PTHR10357:SF179">
    <property type="entry name" value="NEUTRAL AND BASIC AMINO ACID TRANSPORT PROTEIN RBAT"/>
    <property type="match status" value="1"/>
</dbReference>
<dbReference type="InterPro" id="IPR006047">
    <property type="entry name" value="GH13_cat_dom"/>
</dbReference>
<evidence type="ECO:0000256" key="1">
    <source>
        <dbReference type="ARBA" id="ARBA00008061"/>
    </source>
</evidence>